<dbReference type="HOGENOM" id="CLU_3408477_0_0_4"/>
<reference evidence="1 2" key="1">
    <citation type="journal article" date="2014" name="Genome Announc.">
        <title>Draft Genome Sequence of Advenella kashmirensis Strain W13003, a Polycyclic Aromatic Hydrocarbon-Degrading Bacterium.</title>
        <authorList>
            <person name="Wang X."/>
            <person name="Jin D."/>
            <person name="Zhou L."/>
            <person name="Wu L."/>
            <person name="An W."/>
            <person name="Zhao L."/>
        </authorList>
    </citation>
    <scope>NUCLEOTIDE SEQUENCE [LARGE SCALE GENOMIC DNA]</scope>
    <source>
        <strain evidence="1 2">W13003</strain>
    </source>
</reference>
<protein>
    <submittedName>
        <fullName evidence="1">Uncharacterized protein</fullName>
    </submittedName>
</protein>
<dbReference type="EMBL" id="AYXT01000001">
    <property type="protein sequence ID" value="ETF04743.1"/>
    <property type="molecule type" value="Genomic_DNA"/>
</dbReference>
<evidence type="ECO:0000313" key="1">
    <source>
        <dbReference type="EMBL" id="ETF04743.1"/>
    </source>
</evidence>
<organism evidence="1 2">
    <name type="scientific">Advenella kashmirensis W13003</name>
    <dbReference type="NCBI Taxonomy" id="1424334"/>
    <lineage>
        <taxon>Bacteria</taxon>
        <taxon>Pseudomonadati</taxon>
        <taxon>Pseudomonadota</taxon>
        <taxon>Betaproteobacteria</taxon>
        <taxon>Burkholderiales</taxon>
        <taxon>Alcaligenaceae</taxon>
    </lineage>
</organism>
<dbReference type="Proteomes" id="UP000018733">
    <property type="component" value="Unassembled WGS sequence"/>
</dbReference>
<dbReference type="AlphaFoldDB" id="V8QZB3"/>
<name>V8QZB3_9BURK</name>
<dbReference type="STRING" id="1424334.W822_04810"/>
<keyword evidence="2" id="KW-1185">Reference proteome</keyword>
<comment type="caution">
    <text evidence="1">The sequence shown here is derived from an EMBL/GenBank/DDBJ whole genome shotgun (WGS) entry which is preliminary data.</text>
</comment>
<proteinExistence type="predicted"/>
<accession>V8QZB3</accession>
<evidence type="ECO:0000313" key="2">
    <source>
        <dbReference type="Proteomes" id="UP000018733"/>
    </source>
</evidence>
<gene>
    <name evidence="1" type="ORF">W822_04810</name>
</gene>
<sequence>MSRLPLDLFKILGAGALAIDIIFESNHSF</sequence>